<evidence type="ECO:0000256" key="1">
    <source>
        <dbReference type="SAM" id="MobiDB-lite"/>
    </source>
</evidence>
<keyword evidence="2" id="KW-0472">Membrane</keyword>
<evidence type="ECO:0000313" key="4">
    <source>
        <dbReference type="Proteomes" id="UP000030755"/>
    </source>
</evidence>
<organism evidence="3 4">
    <name type="scientific">Rozella allomycis (strain CSF55)</name>
    <dbReference type="NCBI Taxonomy" id="988480"/>
    <lineage>
        <taxon>Eukaryota</taxon>
        <taxon>Fungi</taxon>
        <taxon>Fungi incertae sedis</taxon>
        <taxon>Cryptomycota</taxon>
        <taxon>Cryptomycota incertae sedis</taxon>
        <taxon>Rozella</taxon>
    </lineage>
</organism>
<feature type="compositionally biased region" description="Polar residues" evidence="1">
    <location>
        <begin position="385"/>
        <end position="400"/>
    </location>
</feature>
<feature type="compositionally biased region" description="Acidic residues" evidence="1">
    <location>
        <begin position="248"/>
        <end position="275"/>
    </location>
</feature>
<keyword evidence="2" id="KW-0812">Transmembrane</keyword>
<sequence length="1227" mass="135978">MMTIESEDLRDGLRLIHYICKERTSFELIDNNVDLYFLKTDWIKFVTSDVKTEIGTLLAKVTGEDVEENFKFSFHTSMIQPIYFVVAEKGKSLDAVKAKFANLNNFLDFETVAGPVSSIGGSRSVTPTPEMADSKATTASPWSLPSTSQDLLRIGQSAPIDPSNDQGEPHQQVDNGDGQESAPEDGNFATASAQTTHAHVEQDHKTSGKPNQQNGWIARIKKSFSQRVDSALKVVETTSAMKLTSEPTNDDDDDEDEDDEDCDDADSVDDDEPTDDSTVTPCVNSDDAKPSLWSRARGLISVGKVQSSGPAVPSIVVTVPSSQSSNNSGQKAAGDFVQNSVAAASSYVSDVAANAKEQIGKSILSAVPSIFKKEEPKPKRVIKNVQATRLTKPSTSNPSKQTKEIKKVNVTPCSKTAEKTSNQESKKAEISSQTVLNPLTAPIVVAKDVQKTIKKVEPTTTPVNSNKEPEELPSPFDLNARIERTEKKSTVPSSKCKTKKKSKTTRRKTKCRKSRSVKHLSSKPDPVSSNPELEISKSQGKSVLEKQILELKSKLNKNSKVIEKINNDKEEPEHKEDPSFFTPLNIALISLGTVGAAAGVGTFAPHNVTISDLCFDLVAERGSGFVPAAMDVPALNLDSQKNTKKNAIVFKADVGSYRHRFENLKSVSNVINVANNVVSFCNDIRNSVKEADQAAFRNCKKVFKEYINRSASLEMKMWSTENYIRSMLPILNDLTNNLIAVTKDLALLKFEKRRARELKKNVKEVVDNTSHGVKILIAEYNVQDITFGARHLSPRYIFEQSPDAKIILTAARKVLHYCNSNKSMLFKDKKTNIYFECRKAFDMYKVAAENAVEYAKSDSDLFTTKMEKALRLLVKKLDEKVVSLIISEFNTVEGLQLKDDLKVSLLANGDSHDNDEDDDDDDEDKSAPQGILSRIWNVIPPFPSPEDTEDEEETVKENVNDEDEDEDEDRDNEDVETLARWIIENAGNDMDNDYGDDYDSPKSQIYASLESLAKKAGNRVIQMAMEKLESFADAVPDMIEDKINGFLEDAPIVESRVPKRNNRIEVIEKETKSSNSIGPDAFENRFIIDDSARENKNKENREILLGIENLKDMPPVQLAENVAQIQATQEQVEMAPEKEILVEQEKIIEEQKQIEVQNGNIDENKVQQSLATKEQIDIKKENINDDDIPFFTPLNVALISVGALGAGAAATSAVVLTKRKSASHFMV</sequence>
<gene>
    <name evidence="3" type="ORF">O9G_004605</name>
</gene>
<feature type="compositionally biased region" description="Basic residues" evidence="1">
    <location>
        <begin position="496"/>
        <end position="521"/>
    </location>
</feature>
<feature type="region of interest" description="Disordered" evidence="1">
    <location>
        <begin position="456"/>
        <end position="539"/>
    </location>
</feature>
<dbReference type="AlphaFoldDB" id="A0A075AZJ5"/>
<feature type="transmembrane region" description="Helical" evidence="2">
    <location>
        <begin position="1196"/>
        <end position="1216"/>
    </location>
</feature>
<protein>
    <submittedName>
        <fullName evidence="3">Uncharacterized protein</fullName>
    </submittedName>
</protein>
<dbReference type="STRING" id="988480.A0A075AZJ5"/>
<keyword evidence="4" id="KW-1185">Reference proteome</keyword>
<feature type="region of interest" description="Disordered" evidence="1">
    <location>
        <begin position="118"/>
        <end position="215"/>
    </location>
</feature>
<evidence type="ECO:0000256" key="2">
    <source>
        <dbReference type="SAM" id="Phobius"/>
    </source>
</evidence>
<accession>A0A075AZJ5</accession>
<feature type="compositionally biased region" description="Polar residues" evidence="1">
    <location>
        <begin position="135"/>
        <end position="150"/>
    </location>
</feature>
<dbReference type="EMBL" id="KE561009">
    <property type="protein sequence ID" value="EPZ34009.1"/>
    <property type="molecule type" value="Genomic_DNA"/>
</dbReference>
<feature type="compositionally biased region" description="Polar residues" evidence="1">
    <location>
        <begin position="411"/>
        <end position="423"/>
    </location>
</feature>
<feature type="compositionally biased region" description="Polar residues" evidence="1">
    <location>
        <begin position="527"/>
        <end position="539"/>
    </location>
</feature>
<feature type="region of interest" description="Disordered" evidence="1">
    <location>
        <begin position="239"/>
        <end position="290"/>
    </location>
</feature>
<dbReference type="HOGENOM" id="CLU_268076_0_0_1"/>
<evidence type="ECO:0000313" key="3">
    <source>
        <dbReference type="EMBL" id="EPZ34009.1"/>
    </source>
</evidence>
<proteinExistence type="predicted"/>
<dbReference type="Proteomes" id="UP000030755">
    <property type="component" value="Unassembled WGS sequence"/>
</dbReference>
<feature type="region of interest" description="Disordered" evidence="1">
    <location>
        <begin position="908"/>
        <end position="974"/>
    </location>
</feature>
<feature type="compositionally biased region" description="Basic and acidic residues" evidence="1">
    <location>
        <begin position="480"/>
        <end position="489"/>
    </location>
</feature>
<feature type="region of interest" description="Disordered" evidence="1">
    <location>
        <begin position="381"/>
        <end position="431"/>
    </location>
</feature>
<name>A0A075AZJ5_ROZAC</name>
<reference evidence="3 4" key="1">
    <citation type="journal article" date="2013" name="Curr. Biol.">
        <title>Shared signatures of parasitism and phylogenomics unite Cryptomycota and microsporidia.</title>
        <authorList>
            <person name="James T.Y."/>
            <person name="Pelin A."/>
            <person name="Bonen L."/>
            <person name="Ahrendt S."/>
            <person name="Sain D."/>
            <person name="Corradi N."/>
            <person name="Stajich J.E."/>
        </authorList>
    </citation>
    <scope>NUCLEOTIDE SEQUENCE [LARGE SCALE GENOMIC DNA]</scope>
    <source>
        <strain evidence="3 4">CSF55</strain>
    </source>
</reference>
<keyword evidence="2" id="KW-1133">Transmembrane helix</keyword>
<feature type="compositionally biased region" description="Acidic residues" evidence="1">
    <location>
        <begin position="946"/>
        <end position="974"/>
    </location>
</feature>
<feature type="compositionally biased region" description="Acidic residues" evidence="1">
    <location>
        <begin position="913"/>
        <end position="924"/>
    </location>
</feature>